<dbReference type="CDD" id="cd05233">
    <property type="entry name" value="SDR_c"/>
    <property type="match status" value="1"/>
</dbReference>
<dbReference type="Pfam" id="PF13561">
    <property type="entry name" value="adh_short_C2"/>
    <property type="match status" value="1"/>
</dbReference>
<dbReference type="GO" id="GO:0004316">
    <property type="term" value="F:3-oxoacyl-[acyl-carrier-protein] reductase (NADPH) activity"/>
    <property type="evidence" value="ECO:0007669"/>
    <property type="project" value="UniProtKB-EC"/>
</dbReference>
<evidence type="ECO:0000313" key="4">
    <source>
        <dbReference type="EMBL" id="AJW29602.1"/>
    </source>
</evidence>
<dbReference type="SUPFAM" id="SSF51735">
    <property type="entry name" value="NAD(P)-binding Rossmann-fold domains"/>
    <property type="match status" value="1"/>
</dbReference>
<dbReference type="EMBL" id="KM017071">
    <property type="protein sequence ID" value="AJW29602.1"/>
    <property type="molecule type" value="Genomic_DNA"/>
</dbReference>
<name>A0A0D4ZZD0_9SPHN</name>
<dbReference type="PANTHER" id="PTHR43639:SF1">
    <property type="entry name" value="SHORT-CHAIN DEHYDROGENASE_REDUCTASE FAMILY PROTEIN"/>
    <property type="match status" value="1"/>
</dbReference>
<reference evidence="4" key="1">
    <citation type="submission" date="2014-06" db="EMBL/GenBank/DDBJ databases">
        <title>Molecular and ecological studies on carbamate pesticide degrading bacteria isolated from agricultural soils.</title>
        <authorList>
            <person name="Kim D.-U."/>
            <person name="Ka J.-O."/>
        </authorList>
    </citation>
    <scope>NUCLEOTIDE SEQUENCE</scope>
    <source>
        <strain evidence="4">JE1</strain>
        <plasmid evidence="4">pJE1</plasmid>
    </source>
</reference>
<dbReference type="PRINTS" id="PR00081">
    <property type="entry name" value="GDHRDH"/>
</dbReference>
<protein>
    <submittedName>
        <fullName evidence="4">3-oxoacyl-[acyl-carrier protein] reductase</fullName>
        <ecNumber evidence="4">1.1.1.100</ecNumber>
    </submittedName>
</protein>
<dbReference type="SMART" id="SM00822">
    <property type="entry name" value="PKS_KR"/>
    <property type="match status" value="1"/>
</dbReference>
<dbReference type="PRINTS" id="PR00080">
    <property type="entry name" value="SDRFAMILY"/>
</dbReference>
<organism evidence="4">
    <name type="scientific">Sphingomonas sp. JE1</name>
    <dbReference type="NCBI Taxonomy" id="1628059"/>
    <lineage>
        <taxon>Bacteria</taxon>
        <taxon>Pseudomonadati</taxon>
        <taxon>Pseudomonadota</taxon>
        <taxon>Alphaproteobacteria</taxon>
        <taxon>Sphingomonadales</taxon>
        <taxon>Sphingomonadaceae</taxon>
        <taxon>Sphingomonas</taxon>
    </lineage>
</organism>
<keyword evidence="2 4" id="KW-0560">Oxidoreductase</keyword>
<dbReference type="RefSeq" id="WP_087574300.1">
    <property type="nucleotide sequence ID" value="NZ_KM017071.1"/>
</dbReference>
<dbReference type="InterPro" id="IPR020904">
    <property type="entry name" value="Sc_DH/Rdtase_CS"/>
</dbReference>
<evidence type="ECO:0000259" key="3">
    <source>
        <dbReference type="SMART" id="SM00822"/>
    </source>
</evidence>
<dbReference type="PROSITE" id="PS00061">
    <property type="entry name" value="ADH_SHORT"/>
    <property type="match status" value="1"/>
</dbReference>
<evidence type="ECO:0000256" key="1">
    <source>
        <dbReference type="ARBA" id="ARBA00006484"/>
    </source>
</evidence>
<geneLocation type="plasmid" evidence="4">
    <name>pJE1</name>
</geneLocation>
<keyword evidence="4" id="KW-0614">Plasmid</keyword>
<comment type="similarity">
    <text evidence="1">Belongs to the short-chain dehydrogenases/reductases (SDR) family.</text>
</comment>
<accession>A0A0D4ZZD0</accession>
<dbReference type="EC" id="1.1.1.100" evidence="4"/>
<proteinExistence type="inferred from homology"/>
<evidence type="ECO:0000256" key="2">
    <source>
        <dbReference type="ARBA" id="ARBA00023002"/>
    </source>
</evidence>
<dbReference type="AlphaFoldDB" id="A0A0D4ZZD0"/>
<sequence>MSDILAGRVAIVTGAGTGIGRAIALLFARNAAKVVIATRSEAPGQESLDLLLAAGGEGKLLVTDVSSREAVADLVGDTVSTYGQLDIIVHNAATISPEPLVTISDEHLDHTLDVNLKSAFWFAAAGMKHLKRSDAGRLLLTSSIIGNRQSLPALAAYGTSKAAINGFIRQAAYEVAEDGVTVNGVEPGFILTERFSDALSAEQVADNVRYIASGRAGTPDDIAHAFLFLASPAARHITGQTLIVDGGQSLGRAIRS</sequence>
<dbReference type="FunFam" id="3.40.50.720:FF:000084">
    <property type="entry name" value="Short-chain dehydrogenase reductase"/>
    <property type="match status" value="1"/>
</dbReference>
<feature type="domain" description="Ketoreductase" evidence="3">
    <location>
        <begin position="8"/>
        <end position="188"/>
    </location>
</feature>
<dbReference type="InterPro" id="IPR002347">
    <property type="entry name" value="SDR_fam"/>
</dbReference>
<gene>
    <name evidence="4" type="ORF">pJE1_180</name>
</gene>
<dbReference type="InterPro" id="IPR036291">
    <property type="entry name" value="NAD(P)-bd_dom_sf"/>
</dbReference>
<dbReference type="Gene3D" id="3.40.50.720">
    <property type="entry name" value="NAD(P)-binding Rossmann-like Domain"/>
    <property type="match status" value="1"/>
</dbReference>
<dbReference type="PANTHER" id="PTHR43639">
    <property type="entry name" value="OXIDOREDUCTASE, SHORT-CHAIN DEHYDROGENASE/REDUCTASE FAMILY (AFU_ORTHOLOGUE AFUA_5G02870)"/>
    <property type="match status" value="1"/>
</dbReference>
<dbReference type="InterPro" id="IPR057326">
    <property type="entry name" value="KR_dom"/>
</dbReference>